<dbReference type="EMBL" id="UINC01039843">
    <property type="protein sequence ID" value="SVB38908.1"/>
    <property type="molecule type" value="Genomic_DNA"/>
</dbReference>
<dbReference type="SUPFAM" id="SSF52540">
    <property type="entry name" value="P-loop containing nucleoside triphosphate hydrolases"/>
    <property type="match status" value="1"/>
</dbReference>
<name>A0A382DKH6_9ZZZZ</name>
<accession>A0A382DKH6</accession>
<reference evidence="2" key="1">
    <citation type="submission" date="2018-05" db="EMBL/GenBank/DDBJ databases">
        <authorList>
            <person name="Lanie J.A."/>
            <person name="Ng W.-L."/>
            <person name="Kazmierczak K.M."/>
            <person name="Andrzejewski T.M."/>
            <person name="Davidsen T.M."/>
            <person name="Wayne K.J."/>
            <person name="Tettelin H."/>
            <person name="Glass J.I."/>
            <person name="Rusch D."/>
            <person name="Podicherti R."/>
            <person name="Tsui H.-C.T."/>
            <person name="Winkler M.E."/>
        </authorList>
    </citation>
    <scope>NUCLEOTIDE SEQUENCE</scope>
</reference>
<proteinExistence type="predicted"/>
<organism evidence="2">
    <name type="scientific">marine metagenome</name>
    <dbReference type="NCBI Taxonomy" id="408172"/>
    <lineage>
        <taxon>unclassified sequences</taxon>
        <taxon>metagenomes</taxon>
        <taxon>ecological metagenomes</taxon>
    </lineage>
</organism>
<feature type="non-terminal residue" evidence="2">
    <location>
        <position position="1"/>
    </location>
</feature>
<protein>
    <recommendedName>
        <fullName evidence="3">ABC transporter ATP-binding protein</fullName>
    </recommendedName>
</protein>
<sequence>AIASQPEIILLDEPTAGLDPIMSNVISSLIVRNVRDLGATAISITSDINTAIKVADHIALLHEGKVAWAGPQGEINASGNDVVERFIHKWKVEQAVA</sequence>
<dbReference type="InterPro" id="IPR027417">
    <property type="entry name" value="P-loop_NTPase"/>
</dbReference>
<gene>
    <name evidence="2" type="ORF">METZ01_LOCUS191762</name>
</gene>
<dbReference type="PANTHER" id="PTHR43023:SF3">
    <property type="entry name" value="PROTEIN TRIGALACTOSYLDIACYLGLYCEROL 3, CHLOROPLASTIC"/>
    <property type="match status" value="1"/>
</dbReference>
<dbReference type="AlphaFoldDB" id="A0A382DKH6"/>
<evidence type="ECO:0008006" key="3">
    <source>
        <dbReference type="Google" id="ProtNLM"/>
    </source>
</evidence>
<evidence type="ECO:0000256" key="1">
    <source>
        <dbReference type="ARBA" id="ARBA00022448"/>
    </source>
</evidence>
<evidence type="ECO:0000313" key="2">
    <source>
        <dbReference type="EMBL" id="SVB38908.1"/>
    </source>
</evidence>
<dbReference type="Gene3D" id="3.40.50.300">
    <property type="entry name" value="P-loop containing nucleotide triphosphate hydrolases"/>
    <property type="match status" value="1"/>
</dbReference>
<keyword evidence="1" id="KW-0813">Transport</keyword>
<dbReference type="PANTHER" id="PTHR43023">
    <property type="entry name" value="PROTEIN TRIGALACTOSYLDIACYLGLYCEROL 3, CHLOROPLASTIC"/>
    <property type="match status" value="1"/>
</dbReference>